<dbReference type="AlphaFoldDB" id="A0A369JQL4"/>
<accession>A0A369JQL4</accession>
<keyword evidence="1" id="KW-0472">Membrane</keyword>
<feature type="transmembrane region" description="Helical" evidence="1">
    <location>
        <begin position="6"/>
        <end position="26"/>
    </location>
</feature>
<evidence type="ECO:0000313" key="2">
    <source>
        <dbReference type="EMBL" id="RDB24551.1"/>
    </source>
</evidence>
<gene>
    <name evidence="2" type="ORF">Hypma_008320</name>
</gene>
<evidence type="ECO:0000256" key="1">
    <source>
        <dbReference type="SAM" id="Phobius"/>
    </source>
</evidence>
<keyword evidence="3" id="KW-1185">Reference proteome</keyword>
<proteinExistence type="predicted"/>
<name>A0A369JQL4_HYPMA</name>
<dbReference type="InParanoid" id="A0A369JQL4"/>
<organism evidence="2 3">
    <name type="scientific">Hypsizygus marmoreus</name>
    <name type="common">White beech mushroom</name>
    <name type="synonym">Agaricus marmoreus</name>
    <dbReference type="NCBI Taxonomy" id="39966"/>
    <lineage>
        <taxon>Eukaryota</taxon>
        <taxon>Fungi</taxon>
        <taxon>Dikarya</taxon>
        <taxon>Basidiomycota</taxon>
        <taxon>Agaricomycotina</taxon>
        <taxon>Agaricomycetes</taxon>
        <taxon>Agaricomycetidae</taxon>
        <taxon>Agaricales</taxon>
        <taxon>Tricholomatineae</taxon>
        <taxon>Lyophyllaceae</taxon>
        <taxon>Hypsizygus</taxon>
    </lineage>
</organism>
<dbReference type="Proteomes" id="UP000076154">
    <property type="component" value="Unassembled WGS sequence"/>
</dbReference>
<keyword evidence="1" id="KW-0812">Transmembrane</keyword>
<evidence type="ECO:0000313" key="3">
    <source>
        <dbReference type="Proteomes" id="UP000076154"/>
    </source>
</evidence>
<dbReference type="EMBL" id="LUEZ02000043">
    <property type="protein sequence ID" value="RDB24551.1"/>
    <property type="molecule type" value="Genomic_DNA"/>
</dbReference>
<sequence length="106" mass="11840">MQLLILSSNLAIFAFPGSSTLLILVLDTLGTYKGSSDDDCNRYLKIQPYSRADMDERGDARSTVSYPWVRDRGVTMIILSRSCIQQIAVSIRTRTPADAFETPHLL</sequence>
<comment type="caution">
    <text evidence="2">The sequence shown here is derived from an EMBL/GenBank/DDBJ whole genome shotgun (WGS) entry which is preliminary data.</text>
</comment>
<reference evidence="2" key="1">
    <citation type="submission" date="2018-04" db="EMBL/GenBank/DDBJ databases">
        <title>Whole genome sequencing of Hypsizygus marmoreus.</title>
        <authorList>
            <person name="Choi I.-G."/>
            <person name="Min B."/>
            <person name="Kim J.-G."/>
            <person name="Kim S."/>
            <person name="Oh Y.-L."/>
            <person name="Kong W.-S."/>
            <person name="Park H."/>
            <person name="Jeong J."/>
            <person name="Song E.-S."/>
        </authorList>
    </citation>
    <scope>NUCLEOTIDE SEQUENCE [LARGE SCALE GENOMIC DNA]</scope>
    <source>
        <strain evidence="2">51987-8</strain>
    </source>
</reference>
<keyword evidence="1" id="KW-1133">Transmembrane helix</keyword>
<protein>
    <submittedName>
        <fullName evidence="2">Uncharacterized protein</fullName>
    </submittedName>
</protein>